<dbReference type="Pfam" id="PF01471">
    <property type="entry name" value="PG_binding_1"/>
    <property type="match status" value="1"/>
</dbReference>
<sequence length="533" mass="57774">MTRSAPYKLPALTIVLSLTLGAFLSAPAAAQPSAFSQSLAAAATDDAVIADWYGKTGYEPLWTGSDDAERRQAFLAAIASAADHGLPVQRYDAVALTNALRAAESEGDRGRIEVAMTRAYLAWARDLTSGAIDPAKVDAGIVREIDRIDPQILLTRIAAGNPKAVMTWLMPKSPAYLNLMKAKIGLEAQIAAGGWGEPLAVTPVEPGDTGAAVVALRDRLVRMGYLAPTATASYDRAVQAAVQAFQLAHGLVADGRAGEGTILEMNISAGDRLKSVIVALERERWLDIDQSVRHIWVNLPDFRAKIIEHGRTVFDTRVVIGKNVPDQRSPEFSDEMEHMVINPSWGVPRSIIVKEYLPLLQQNPNAVGHLQVIDGRGRVVPRGSVDFSAYSARSFPYGLRQPPSDGNALGLVKFMFPNKYNIYLHDTPSKSLFGNDVRAYSHGCIRVADPFDLAYALLALQSDDPEAEFQAHLDTGNETTVKLDKTVPVHLVYFTAYPDSKGRIGYRRDVYGRDAALFRALEEAGVALGGVQG</sequence>
<comment type="similarity">
    <text evidence="2">Belongs to the YkuD family.</text>
</comment>
<dbReference type="Pfam" id="PF03734">
    <property type="entry name" value="YkuD"/>
    <property type="match status" value="1"/>
</dbReference>
<evidence type="ECO:0000256" key="2">
    <source>
        <dbReference type="ARBA" id="ARBA00005992"/>
    </source>
</evidence>
<feature type="domain" description="L,D-TPase catalytic" evidence="9">
    <location>
        <begin position="293"/>
        <end position="482"/>
    </location>
</feature>
<organism evidence="10 11">
    <name type="scientific">Tabrizicola piscis</name>
    <dbReference type="NCBI Taxonomy" id="2494374"/>
    <lineage>
        <taxon>Bacteria</taxon>
        <taxon>Pseudomonadati</taxon>
        <taxon>Pseudomonadota</taxon>
        <taxon>Alphaproteobacteria</taxon>
        <taxon>Rhodobacterales</taxon>
        <taxon>Paracoccaceae</taxon>
        <taxon>Tabrizicola</taxon>
    </lineage>
</organism>
<feature type="active site" description="Nucleophile" evidence="7">
    <location>
        <position position="444"/>
    </location>
</feature>
<evidence type="ECO:0000256" key="3">
    <source>
        <dbReference type="ARBA" id="ARBA00022679"/>
    </source>
</evidence>
<dbReference type="InterPro" id="IPR038063">
    <property type="entry name" value="Transpep_catalytic_dom"/>
</dbReference>
<dbReference type="Gene3D" id="2.40.440.10">
    <property type="entry name" value="L,D-transpeptidase catalytic domain-like"/>
    <property type="match status" value="1"/>
</dbReference>
<dbReference type="GO" id="GO:0004180">
    <property type="term" value="F:carboxypeptidase activity"/>
    <property type="evidence" value="ECO:0007669"/>
    <property type="project" value="UniProtKB-ARBA"/>
</dbReference>
<keyword evidence="8" id="KW-0732">Signal</keyword>
<feature type="chain" id="PRO_5018977826" evidence="8">
    <location>
        <begin position="31"/>
        <end position="533"/>
    </location>
</feature>
<dbReference type="PROSITE" id="PS52029">
    <property type="entry name" value="LD_TPASE"/>
    <property type="match status" value="1"/>
</dbReference>
<dbReference type="OrthoDB" id="9778545at2"/>
<dbReference type="InterPro" id="IPR036366">
    <property type="entry name" value="PGBDSf"/>
</dbReference>
<dbReference type="UniPathway" id="UPA00219"/>
<keyword evidence="5 7" id="KW-0573">Peptidoglycan synthesis</keyword>
<evidence type="ECO:0000259" key="9">
    <source>
        <dbReference type="PROSITE" id="PS52029"/>
    </source>
</evidence>
<evidence type="ECO:0000256" key="1">
    <source>
        <dbReference type="ARBA" id="ARBA00004752"/>
    </source>
</evidence>
<keyword evidence="11" id="KW-1185">Reference proteome</keyword>
<comment type="pathway">
    <text evidence="1 7">Cell wall biogenesis; peptidoglycan biosynthesis.</text>
</comment>
<dbReference type="EMBL" id="CP034328">
    <property type="protein sequence ID" value="AZL60941.1"/>
    <property type="molecule type" value="Genomic_DNA"/>
</dbReference>
<evidence type="ECO:0000313" key="11">
    <source>
        <dbReference type="Proteomes" id="UP000282002"/>
    </source>
</evidence>
<keyword evidence="4 7" id="KW-0133">Cell shape</keyword>
<reference evidence="10 11" key="1">
    <citation type="submission" date="2018-12" db="EMBL/GenBank/DDBJ databases">
        <title>Complete genome sequencing of Tabrizicola sp. K13M18.</title>
        <authorList>
            <person name="Bae J.-W."/>
        </authorList>
    </citation>
    <scope>NUCLEOTIDE SEQUENCE [LARGE SCALE GENOMIC DNA]</scope>
    <source>
        <strain evidence="10 11">K13M18</strain>
    </source>
</reference>
<dbReference type="Proteomes" id="UP000282002">
    <property type="component" value="Chromosome"/>
</dbReference>
<dbReference type="PANTHER" id="PTHR41533">
    <property type="entry name" value="L,D-TRANSPEPTIDASE HI_1667-RELATED"/>
    <property type="match status" value="1"/>
</dbReference>
<gene>
    <name evidence="10" type="ORF">EI545_20210</name>
</gene>
<feature type="active site" description="Proton donor/acceptor" evidence="7">
    <location>
        <position position="425"/>
    </location>
</feature>
<dbReference type="InterPro" id="IPR005490">
    <property type="entry name" value="LD_TPept_cat_dom"/>
</dbReference>
<evidence type="ECO:0000256" key="7">
    <source>
        <dbReference type="PROSITE-ProRule" id="PRU01373"/>
    </source>
</evidence>
<dbReference type="InterPro" id="IPR036365">
    <property type="entry name" value="PGBD-like_sf"/>
</dbReference>
<dbReference type="CDD" id="cd16913">
    <property type="entry name" value="YkuD_like"/>
    <property type="match status" value="1"/>
</dbReference>
<proteinExistence type="inferred from homology"/>
<dbReference type="GO" id="GO:0008360">
    <property type="term" value="P:regulation of cell shape"/>
    <property type="evidence" value="ECO:0007669"/>
    <property type="project" value="UniProtKB-UniRule"/>
</dbReference>
<dbReference type="KEGG" id="taw:EI545_20210"/>
<dbReference type="SUPFAM" id="SSF47090">
    <property type="entry name" value="PGBD-like"/>
    <property type="match status" value="1"/>
</dbReference>
<dbReference type="Pfam" id="PF20142">
    <property type="entry name" value="Scaffold"/>
    <property type="match status" value="1"/>
</dbReference>
<dbReference type="Gene3D" id="1.10.101.10">
    <property type="entry name" value="PGBD-like superfamily/PGBD"/>
    <property type="match status" value="1"/>
</dbReference>
<evidence type="ECO:0000256" key="4">
    <source>
        <dbReference type="ARBA" id="ARBA00022960"/>
    </source>
</evidence>
<evidence type="ECO:0000256" key="8">
    <source>
        <dbReference type="SAM" id="SignalP"/>
    </source>
</evidence>
<dbReference type="SUPFAM" id="SSF141523">
    <property type="entry name" value="L,D-transpeptidase catalytic domain-like"/>
    <property type="match status" value="1"/>
</dbReference>
<keyword evidence="6 7" id="KW-0961">Cell wall biogenesis/degradation</keyword>
<name>A0A3S8UBK6_9RHOB</name>
<protein>
    <submittedName>
        <fullName evidence="10">Murein L,D-transpeptidase</fullName>
    </submittedName>
</protein>
<evidence type="ECO:0000256" key="5">
    <source>
        <dbReference type="ARBA" id="ARBA00022984"/>
    </source>
</evidence>
<dbReference type="GO" id="GO:0071555">
    <property type="term" value="P:cell wall organization"/>
    <property type="evidence" value="ECO:0007669"/>
    <property type="project" value="UniProtKB-UniRule"/>
</dbReference>
<dbReference type="GO" id="GO:0016740">
    <property type="term" value="F:transferase activity"/>
    <property type="evidence" value="ECO:0007669"/>
    <property type="project" value="UniProtKB-KW"/>
</dbReference>
<dbReference type="GO" id="GO:0009252">
    <property type="term" value="P:peptidoglycan biosynthetic process"/>
    <property type="evidence" value="ECO:0007669"/>
    <property type="project" value="UniProtKB-UniPathway"/>
</dbReference>
<evidence type="ECO:0000313" key="10">
    <source>
        <dbReference type="EMBL" id="AZL60941.1"/>
    </source>
</evidence>
<evidence type="ECO:0000256" key="6">
    <source>
        <dbReference type="ARBA" id="ARBA00023316"/>
    </source>
</evidence>
<dbReference type="PANTHER" id="PTHR41533:SF2">
    <property type="entry name" value="BLR7131 PROTEIN"/>
    <property type="match status" value="1"/>
</dbReference>
<feature type="signal peptide" evidence="8">
    <location>
        <begin position="1"/>
        <end position="30"/>
    </location>
</feature>
<keyword evidence="3" id="KW-0808">Transferase</keyword>
<dbReference type="InterPro" id="IPR002477">
    <property type="entry name" value="Peptidoglycan-bd-like"/>
</dbReference>
<dbReference type="InterPro" id="IPR052905">
    <property type="entry name" value="LD-transpeptidase_YkuD-like"/>
</dbReference>
<dbReference type="AlphaFoldDB" id="A0A3S8UBK6"/>
<dbReference type="InterPro" id="IPR045380">
    <property type="entry name" value="LD_TPept_scaffold_dom"/>
</dbReference>
<dbReference type="RefSeq" id="WP_125327152.1">
    <property type="nucleotide sequence ID" value="NZ_CP034328.1"/>
</dbReference>
<accession>A0A3S8UBK6</accession>